<organism evidence="3 4">
    <name type="scientific">Suillus plorans</name>
    <dbReference type="NCBI Taxonomy" id="116603"/>
    <lineage>
        <taxon>Eukaryota</taxon>
        <taxon>Fungi</taxon>
        <taxon>Dikarya</taxon>
        <taxon>Basidiomycota</taxon>
        <taxon>Agaricomycotina</taxon>
        <taxon>Agaricomycetes</taxon>
        <taxon>Agaricomycetidae</taxon>
        <taxon>Boletales</taxon>
        <taxon>Suillineae</taxon>
        <taxon>Suillaceae</taxon>
        <taxon>Suillus</taxon>
    </lineage>
</organism>
<feature type="region of interest" description="Disordered" evidence="1">
    <location>
        <begin position="44"/>
        <end position="83"/>
    </location>
</feature>
<reference evidence="3" key="1">
    <citation type="journal article" date="2020" name="New Phytol.">
        <title>Comparative genomics reveals dynamic genome evolution in host specialist ectomycorrhizal fungi.</title>
        <authorList>
            <person name="Lofgren L.A."/>
            <person name="Nguyen N.H."/>
            <person name="Vilgalys R."/>
            <person name="Ruytinx J."/>
            <person name="Liao H.L."/>
            <person name="Branco S."/>
            <person name="Kuo A."/>
            <person name="LaButti K."/>
            <person name="Lipzen A."/>
            <person name="Andreopoulos W."/>
            <person name="Pangilinan J."/>
            <person name="Riley R."/>
            <person name="Hundley H."/>
            <person name="Na H."/>
            <person name="Barry K."/>
            <person name="Grigoriev I.V."/>
            <person name="Stajich J.E."/>
            <person name="Kennedy P.G."/>
        </authorList>
    </citation>
    <scope>NUCLEOTIDE SEQUENCE</scope>
    <source>
        <strain evidence="3">S12</strain>
    </source>
</reference>
<sequence>MSRRDHNALQIPCGYLKCARFFKTQAGRKKHWNSAHRTFTVSHTTTVGDDSEELPDDNFTADHNDFSPGSPDLGQSFGEPDNPDNVDIEFWGPRDKLYHNFHSKLNARPCDATGQFLEDGAPPIPPPDKSPDDWTPYRSRVEFETAEFLYTRNQMSAGNINILLDLWAATLLKHNDKPPFADCRDLYKTIDSTPVGDIKWQSFKVQYTGEKPAHDIPPWMDQPYDVWYRDPHEVVHNMLANPEYATEMDYRPYREYSTDSDERQWQDFMSGDWAWNQADIISEDPETLGSTFVPVILGSDKTTVSVATGANDYYPLYVSIGNVRNNVRRAHRDAVAIIGFLAMPKTTQEHASDPRFRKYRRQLFHSSLAKILENLKPGMTKPEVVRFGDGHYRRVIYGLGPYIADYEEQVLLACIVRFWCPRCMSHRNDLDAESLCRCRDHTEALVEEIDYGALWLEYGIVSDLVPFTNDFPRGDIHELIAPDLLHQLIKGTFKDHLVTWVGKYLRLVHGEKEAERIQDDIDRRIAAVASFSGLRRFPEGRGFKQWTGDDSKALMKVYLPAIQGHVPTDVVRSFRAFLEFCYLVRHNIITESTLAQIQEALDRFHQYREIFKSTGVTPTFSLPRQHSCSHYILLIRLFGAPNGLCSSITETKHIKAVKEPWRRSSRYKALSQMLLTNQRLDKLAAARVDFKSRGMLNGTCLSATLEKLKHLRLNTVSETDRHDESNKDSTVLLSKAGVTILGDNEEGEIDDSPTLVQAHVQLAKTCQRKRAH</sequence>
<comment type="caution">
    <text evidence="3">The sequence shown here is derived from an EMBL/GenBank/DDBJ whole genome shotgun (WGS) entry which is preliminary data.</text>
</comment>
<dbReference type="RefSeq" id="XP_041152610.1">
    <property type="nucleotide sequence ID" value="XM_041300939.1"/>
</dbReference>
<dbReference type="Proteomes" id="UP000719766">
    <property type="component" value="Unassembled WGS sequence"/>
</dbReference>
<keyword evidence="4" id="KW-1185">Reference proteome</keyword>
<evidence type="ECO:0000259" key="2">
    <source>
        <dbReference type="PROSITE" id="PS00028"/>
    </source>
</evidence>
<proteinExistence type="predicted"/>
<name>A0A9P7A9R8_9AGAM</name>
<feature type="domain" description="C2H2-type" evidence="2">
    <location>
        <begin position="13"/>
        <end position="36"/>
    </location>
</feature>
<dbReference type="InterPro" id="IPR041078">
    <property type="entry name" value="Plavaka"/>
</dbReference>
<dbReference type="PROSITE" id="PS00028">
    <property type="entry name" value="ZINC_FINGER_C2H2_1"/>
    <property type="match status" value="1"/>
</dbReference>
<protein>
    <recommendedName>
        <fullName evidence="2">C2H2-type domain-containing protein</fullName>
    </recommendedName>
</protein>
<dbReference type="EMBL" id="JABBWE010000118">
    <property type="protein sequence ID" value="KAG1785125.1"/>
    <property type="molecule type" value="Genomic_DNA"/>
</dbReference>
<evidence type="ECO:0000313" key="3">
    <source>
        <dbReference type="EMBL" id="KAG1785125.1"/>
    </source>
</evidence>
<dbReference type="InterPro" id="IPR013087">
    <property type="entry name" value="Znf_C2H2_type"/>
</dbReference>
<dbReference type="AlphaFoldDB" id="A0A9P7A9R8"/>
<dbReference type="GeneID" id="64594703"/>
<accession>A0A9P7A9R8</accession>
<evidence type="ECO:0000256" key="1">
    <source>
        <dbReference type="SAM" id="MobiDB-lite"/>
    </source>
</evidence>
<gene>
    <name evidence="3" type="ORF">HD556DRAFT_1314511</name>
</gene>
<dbReference type="OrthoDB" id="3199698at2759"/>
<dbReference type="Pfam" id="PF18759">
    <property type="entry name" value="Plavaka"/>
    <property type="match status" value="1"/>
</dbReference>
<evidence type="ECO:0000313" key="4">
    <source>
        <dbReference type="Proteomes" id="UP000719766"/>
    </source>
</evidence>